<name>A0A699H1I3_TANCI</name>
<gene>
    <name evidence="2" type="ORF">Tci_281661</name>
</gene>
<dbReference type="EMBL" id="BKCJ010089311">
    <property type="protein sequence ID" value="GEX09686.1"/>
    <property type="molecule type" value="Genomic_DNA"/>
</dbReference>
<evidence type="ECO:0000256" key="1">
    <source>
        <dbReference type="SAM" id="MobiDB-lite"/>
    </source>
</evidence>
<organism evidence="2">
    <name type="scientific">Tanacetum cinerariifolium</name>
    <name type="common">Dalmatian daisy</name>
    <name type="synonym">Chrysanthemum cinerariifolium</name>
    <dbReference type="NCBI Taxonomy" id="118510"/>
    <lineage>
        <taxon>Eukaryota</taxon>
        <taxon>Viridiplantae</taxon>
        <taxon>Streptophyta</taxon>
        <taxon>Embryophyta</taxon>
        <taxon>Tracheophyta</taxon>
        <taxon>Spermatophyta</taxon>
        <taxon>Magnoliopsida</taxon>
        <taxon>eudicotyledons</taxon>
        <taxon>Gunneridae</taxon>
        <taxon>Pentapetalae</taxon>
        <taxon>asterids</taxon>
        <taxon>campanulids</taxon>
        <taxon>Asterales</taxon>
        <taxon>Asteraceae</taxon>
        <taxon>Asteroideae</taxon>
        <taxon>Anthemideae</taxon>
        <taxon>Anthemidinae</taxon>
        <taxon>Tanacetum</taxon>
    </lineage>
</organism>
<protein>
    <submittedName>
        <fullName evidence="2">Uncharacterized protein</fullName>
    </submittedName>
</protein>
<sequence length="155" mass="17568">MEELMPRIARNEVNEDREGRPSSFLPKWAAKSWGRFVFLFPFSPDPASEGPLPSTFLPILLLSMFEASSNPTTLSHCLRALGDLVQSGGVTSLTNHRDRISRTGGMISKWRVFRRSGGKYSSSYRWSFSDIGVGYMRLRWDRRVPRMLKGLPSLG</sequence>
<accession>A0A699H1I3</accession>
<feature type="region of interest" description="Disordered" evidence="1">
    <location>
        <begin position="1"/>
        <end position="22"/>
    </location>
</feature>
<reference evidence="2" key="1">
    <citation type="journal article" date="2019" name="Sci. Rep.">
        <title>Draft genome of Tanacetum cinerariifolium, the natural source of mosquito coil.</title>
        <authorList>
            <person name="Yamashiro T."/>
            <person name="Shiraishi A."/>
            <person name="Satake H."/>
            <person name="Nakayama K."/>
        </authorList>
    </citation>
    <scope>NUCLEOTIDE SEQUENCE</scope>
</reference>
<proteinExistence type="predicted"/>
<dbReference type="AlphaFoldDB" id="A0A699H1I3"/>
<evidence type="ECO:0000313" key="2">
    <source>
        <dbReference type="EMBL" id="GEX09686.1"/>
    </source>
</evidence>
<comment type="caution">
    <text evidence="2">The sequence shown here is derived from an EMBL/GenBank/DDBJ whole genome shotgun (WGS) entry which is preliminary data.</text>
</comment>
<feature type="compositionally biased region" description="Basic and acidic residues" evidence="1">
    <location>
        <begin position="9"/>
        <end position="20"/>
    </location>
</feature>